<organism evidence="1 2">
    <name type="scientific">Paractinoplanes aksuensis</name>
    <dbReference type="NCBI Taxonomy" id="2939490"/>
    <lineage>
        <taxon>Bacteria</taxon>
        <taxon>Bacillati</taxon>
        <taxon>Actinomycetota</taxon>
        <taxon>Actinomycetes</taxon>
        <taxon>Micromonosporales</taxon>
        <taxon>Micromonosporaceae</taxon>
        <taxon>Paractinoplanes</taxon>
    </lineage>
</organism>
<proteinExistence type="predicted"/>
<sequence>MTRRIYFLDTADLALQQHGLIVRLRSTKGRAGDAVVKLRPVLPKALPAWLRNDDGFAVEIDALPDNYACSGALKRTLGRHDVERAVRARKPLAGLLSGRQRRLLTAYANVPLGSLLTFGPVEVRRCRFDLAASDYPLVAEQWTFPDGSSIAELSTRCLSAKAADVAAQTSSALRAHGIVPDDEPQVTKTEATLRYFRPLFATP</sequence>
<accession>A0ABT1DQY5</accession>
<comment type="caution">
    <text evidence="1">The sequence shown here is derived from an EMBL/GenBank/DDBJ whole genome shotgun (WGS) entry which is preliminary data.</text>
</comment>
<dbReference type="Proteomes" id="UP001523369">
    <property type="component" value="Unassembled WGS sequence"/>
</dbReference>
<evidence type="ECO:0008006" key="3">
    <source>
        <dbReference type="Google" id="ProtNLM"/>
    </source>
</evidence>
<dbReference type="EMBL" id="JAMYJR010000023">
    <property type="protein sequence ID" value="MCO8273225.1"/>
    <property type="molecule type" value="Genomic_DNA"/>
</dbReference>
<evidence type="ECO:0000313" key="2">
    <source>
        <dbReference type="Proteomes" id="UP001523369"/>
    </source>
</evidence>
<reference evidence="1 2" key="1">
    <citation type="submission" date="2022-06" db="EMBL/GenBank/DDBJ databases">
        <title>New Species of the Genus Actinoplanes, ActinopZanes ferrugineus.</title>
        <authorList>
            <person name="Ding P."/>
        </authorList>
    </citation>
    <scope>NUCLEOTIDE SEQUENCE [LARGE SCALE GENOMIC DNA]</scope>
    <source>
        <strain evidence="1 2">TRM88003</strain>
    </source>
</reference>
<gene>
    <name evidence="1" type="ORF">M1L60_21775</name>
</gene>
<dbReference type="RefSeq" id="WP_253239302.1">
    <property type="nucleotide sequence ID" value="NZ_JAMYJR010000023.1"/>
</dbReference>
<protein>
    <recommendedName>
        <fullName evidence="3">CYTH domain-containing protein</fullName>
    </recommendedName>
</protein>
<evidence type="ECO:0000313" key="1">
    <source>
        <dbReference type="EMBL" id="MCO8273225.1"/>
    </source>
</evidence>
<keyword evidence="2" id="KW-1185">Reference proteome</keyword>
<name>A0ABT1DQY5_9ACTN</name>